<dbReference type="InterPro" id="IPR011059">
    <property type="entry name" value="Metal-dep_hydrolase_composite"/>
</dbReference>
<dbReference type="Pfam" id="PF01979">
    <property type="entry name" value="Amidohydro_1"/>
    <property type="match status" value="1"/>
</dbReference>
<keyword evidence="8" id="KW-1185">Reference proteome</keyword>
<evidence type="ECO:0000259" key="5">
    <source>
        <dbReference type="Pfam" id="PF01979"/>
    </source>
</evidence>
<evidence type="ECO:0000256" key="3">
    <source>
        <dbReference type="ARBA" id="ARBA00022801"/>
    </source>
</evidence>
<sequence length="564" mass="62363">MIDVPNEKEHRQLIDTVRGLQTPTVLIPDVRLLNTYSGRLSRANIWISGKYIAYVGPDQPATADKLCKLDPGQIVVPAYIEPHSHPFQLYNPYSLGTYLTRAGTMISVNDNGPLAQYLSPETQSAMARALDQTGTHDWLWWSYFEEGMPRDNKAFAAWLENDAVVQGGELSHWLPFKKGSDDLTEKLYLVRHRLARMEGHLPGASANTLNLFAAAGISADHESMTADDVIHRLELGYYTALRYSSIRRDLPDILSALANNHSLDWSKLMLTNDGATLPFLQEATHARMIQLAIRCGVPVAVAYRMATVNPAVYYHLDHLAGVIAPGRLAHLNVLAALEEPQPVRTMFAGKWTDERQASGNLADLLHRVFANAHPVHLPSQLPPTDSATIGLSLLNDVITRPYTFEKGAALAANEHFLFAFNPNTCSYLTTRIRGFATGVSALASTYSASGMILFIGKDKKQLHALFQQVKDGFHGIASRFSDGSHCEVQLDIMGVMSSQPVETLSRDCAQWLEAMKCNGYRFGDPFFTLLFLTAVHLPYVRLTAAGLEEIRSGQLLASALPYCE</sequence>
<evidence type="ECO:0000259" key="6">
    <source>
        <dbReference type="Pfam" id="PF13382"/>
    </source>
</evidence>
<dbReference type="PANTHER" id="PTHR11113:SF6">
    <property type="entry name" value="ADENINE DEAMINASE YERA-RELATED"/>
    <property type="match status" value="1"/>
</dbReference>
<feature type="domain" description="Adenine deaminase C-terminal" evidence="6">
    <location>
        <begin position="429"/>
        <end position="551"/>
    </location>
</feature>
<evidence type="ECO:0000256" key="2">
    <source>
        <dbReference type="ARBA" id="ARBA00012782"/>
    </source>
</evidence>
<dbReference type="RefSeq" id="WP_205007083.1">
    <property type="nucleotide sequence ID" value="NZ_CBCRXA010000017.1"/>
</dbReference>
<dbReference type="GO" id="GO:0000034">
    <property type="term" value="F:adenine deaminase activity"/>
    <property type="evidence" value="ECO:0007669"/>
    <property type="project" value="UniProtKB-EC"/>
</dbReference>
<accession>A0ABS2QC36</accession>
<dbReference type="EMBL" id="JAFBEV010000018">
    <property type="protein sequence ID" value="MBM7658527.1"/>
    <property type="molecule type" value="Genomic_DNA"/>
</dbReference>
<gene>
    <name evidence="7" type="ORF">JOC27_001980</name>
</gene>
<dbReference type="Gene3D" id="3.20.20.140">
    <property type="entry name" value="Metal-dependent hydrolases"/>
    <property type="match status" value="1"/>
</dbReference>
<dbReference type="InterPro" id="IPR026912">
    <property type="entry name" value="Adenine_deam_C"/>
</dbReference>
<organism evidence="7 8">
    <name type="scientific">Sporolactobacillus spathodeae</name>
    <dbReference type="NCBI Taxonomy" id="1465502"/>
    <lineage>
        <taxon>Bacteria</taxon>
        <taxon>Bacillati</taxon>
        <taxon>Bacillota</taxon>
        <taxon>Bacilli</taxon>
        <taxon>Bacillales</taxon>
        <taxon>Sporolactobacillaceae</taxon>
        <taxon>Sporolactobacillus</taxon>
    </lineage>
</organism>
<evidence type="ECO:0000256" key="1">
    <source>
        <dbReference type="ARBA" id="ARBA00006773"/>
    </source>
</evidence>
<dbReference type="InterPro" id="IPR006680">
    <property type="entry name" value="Amidohydro-rel"/>
</dbReference>
<dbReference type="PANTHER" id="PTHR11113">
    <property type="entry name" value="N-ACETYLGLUCOSAMINE-6-PHOSPHATE DEACETYLASE"/>
    <property type="match status" value="1"/>
</dbReference>
<evidence type="ECO:0000313" key="8">
    <source>
        <dbReference type="Proteomes" id="UP000823201"/>
    </source>
</evidence>
<protein>
    <recommendedName>
        <fullName evidence="2">adenine deaminase</fullName>
        <ecNumber evidence="2">3.5.4.2</ecNumber>
    </recommendedName>
</protein>
<comment type="catalytic activity">
    <reaction evidence="4">
        <text>adenine + H2O + H(+) = hypoxanthine + NH4(+)</text>
        <dbReference type="Rhea" id="RHEA:23688"/>
        <dbReference type="ChEBI" id="CHEBI:15377"/>
        <dbReference type="ChEBI" id="CHEBI:15378"/>
        <dbReference type="ChEBI" id="CHEBI:16708"/>
        <dbReference type="ChEBI" id="CHEBI:17368"/>
        <dbReference type="ChEBI" id="CHEBI:28938"/>
        <dbReference type="EC" id="3.5.4.2"/>
    </reaction>
</comment>
<dbReference type="Gene3D" id="2.30.40.10">
    <property type="entry name" value="Urease, subunit C, domain 1"/>
    <property type="match status" value="1"/>
</dbReference>
<reference evidence="7 8" key="1">
    <citation type="submission" date="2021-01" db="EMBL/GenBank/DDBJ databases">
        <title>Genomic Encyclopedia of Type Strains, Phase IV (KMG-IV): sequencing the most valuable type-strain genomes for metagenomic binning, comparative biology and taxonomic classification.</title>
        <authorList>
            <person name="Goeker M."/>
        </authorList>
    </citation>
    <scope>NUCLEOTIDE SEQUENCE [LARGE SCALE GENOMIC DNA]</scope>
    <source>
        <strain evidence="7 8">DSM 100968</strain>
    </source>
</reference>
<dbReference type="SUPFAM" id="SSF51338">
    <property type="entry name" value="Composite domain of metallo-dependent hydrolases"/>
    <property type="match status" value="1"/>
</dbReference>
<comment type="similarity">
    <text evidence="1">Belongs to the metallo-dependent hydrolases superfamily. Adenine deaminase family.</text>
</comment>
<proteinExistence type="inferred from homology"/>
<feature type="domain" description="Amidohydrolase-related" evidence="5">
    <location>
        <begin position="156"/>
        <end position="351"/>
    </location>
</feature>
<dbReference type="EC" id="3.5.4.2" evidence="2"/>
<evidence type="ECO:0000256" key="4">
    <source>
        <dbReference type="ARBA" id="ARBA00047720"/>
    </source>
</evidence>
<dbReference type="Pfam" id="PF13382">
    <property type="entry name" value="Adenine_deam_C"/>
    <property type="match status" value="1"/>
</dbReference>
<keyword evidence="3 7" id="KW-0378">Hydrolase</keyword>
<name>A0ABS2QC36_9BACL</name>
<comment type="caution">
    <text evidence="7">The sequence shown here is derived from an EMBL/GenBank/DDBJ whole genome shotgun (WGS) entry which is preliminary data.</text>
</comment>
<evidence type="ECO:0000313" key="7">
    <source>
        <dbReference type="EMBL" id="MBM7658527.1"/>
    </source>
</evidence>
<dbReference type="Proteomes" id="UP000823201">
    <property type="component" value="Unassembled WGS sequence"/>
</dbReference>